<dbReference type="AlphaFoldDB" id="A0A2M7YE12"/>
<dbReference type="EMBL" id="PFWI01000268">
    <property type="protein sequence ID" value="PJA61225.1"/>
    <property type="molecule type" value="Genomic_DNA"/>
</dbReference>
<feature type="non-terminal residue" evidence="1">
    <location>
        <position position="1"/>
    </location>
</feature>
<reference evidence="2" key="1">
    <citation type="submission" date="2017-09" db="EMBL/GenBank/DDBJ databases">
        <title>Depth-based differentiation of microbial function through sediment-hosted aquifers and enrichment of novel symbionts in the deep terrestrial subsurface.</title>
        <authorList>
            <person name="Probst A.J."/>
            <person name="Ladd B."/>
            <person name="Jarett J.K."/>
            <person name="Geller-Mcgrath D.E."/>
            <person name="Sieber C.M.K."/>
            <person name="Emerson J.B."/>
            <person name="Anantharaman K."/>
            <person name="Thomas B.C."/>
            <person name="Malmstrom R."/>
            <person name="Stieglmeier M."/>
            <person name="Klingl A."/>
            <person name="Woyke T."/>
            <person name="Ryan C.M."/>
            <person name="Banfield J.F."/>
        </authorList>
    </citation>
    <scope>NUCLEOTIDE SEQUENCE [LARGE SCALE GENOMIC DNA]</scope>
</reference>
<gene>
    <name evidence="1" type="ORF">CO162_07460</name>
</gene>
<evidence type="ECO:0000313" key="1">
    <source>
        <dbReference type="EMBL" id="PJA61225.1"/>
    </source>
</evidence>
<evidence type="ECO:0000313" key="2">
    <source>
        <dbReference type="Proteomes" id="UP000229213"/>
    </source>
</evidence>
<sequence length="492" mass="56845">IIILEKAEGQANAVSRDTNLVRFVQLKKPLTDFIPSFSTNKADQKERLSRIEKLKELVLVHDKYFEDEKIRIRPKLQKELWKEGLKEEAQTYAGTKWGKYLRHPEIFFKIVKKGEGKLLNLAQVASFGGYIHDNNVKDKFPKTKIILSSQSIDKITAYESDKNVVMKGVKPSGNSRSVPDIVVGRTFNDTFLVVYNADRVLFKRFYKILAKNKKHTLDICLVLNSTLQILFWECIGITEGLGALNIYKDDFDKILIPAPKYLTLPKQQFESFMNREIKDIFEEIGAFSPEEVSLAKVKPDRRKLDKIILGDILGLTEEEQLEVYKGVVDLVSSRLQKAKSVNGKKKSKEKIIEEKQVEQILNWIGKSELPEIWQKYNPANNPKTKPITVSQYDEKAHLLKSLFGWQVICGRQKFDCKTKDEAELLLFWILMGREEIALTSRIPSLALDLTLVKKEYDRIHKILNDALDGIIDEKLKSRIRHLAWENLLNRKE</sequence>
<comment type="caution">
    <text evidence="1">The sequence shown here is derived from an EMBL/GenBank/DDBJ whole genome shotgun (WGS) entry which is preliminary data.</text>
</comment>
<dbReference type="Proteomes" id="UP000229213">
    <property type="component" value="Unassembled WGS sequence"/>
</dbReference>
<protein>
    <submittedName>
        <fullName evidence="1">Uncharacterized protein</fullName>
    </submittedName>
</protein>
<name>A0A2M7YE12_9BACT</name>
<organism evidence="1 2">
    <name type="scientific">bacterium (Candidatus Ratteibacteria) CG_4_9_14_3_um_filter_41_21</name>
    <dbReference type="NCBI Taxonomy" id="2014289"/>
    <lineage>
        <taxon>Bacteria</taxon>
        <taxon>Candidatus Ratteibacteria</taxon>
    </lineage>
</organism>
<accession>A0A2M7YE12</accession>
<proteinExistence type="predicted"/>